<sequence length="1076" mass="121496">MEPKISAEGMFEKSVNGVHARHRLATRNQQYGESIDEFLRAFKILSTERNFKAGSTVATPGKNSSQTSSSQASICKRSVSAYSRESLRQRVTSNLTSLEQKALKDLRRNPDLIITKADKGNVVVLLDRSTYTEKIVALLASDNYTPLQSDPTEQVRKALSSLLTQFASETGNVILDKIRRHIYYICNTRCPELYGLPKIHKVGIPLRPVVSSINSVTSRLCSYLKSILKPLTGMRTSYVKNSEDFCKEDRQFNISPTEIMNSGAPMGSPLYPVLAEIFMEHLEDKAFNNTNAACVPRLFKRYVDDIFAIVETGKEELFLEYLNSLFPNCISFTIEKETRNQLPFLDALVIRSPGKLKTTVYRKPTHADRYLHFASHHPRSVMTGIIRGMVDRAVSICDAEYLEAELAHIKIALYNNGYPASLVSSVIRRRVNMPKVTRPREQGPLVVLLYYVGLGERLKRLARTLDFRKVFVCAGVRYKWRSEHAPTSLLLQFLYRRVAVLALPPPFDGSTDWHEWIRFFDICGDLNHWSDYEKLQWLRLRLVGRAGRTLRRLSSSATSSFHDVKLALTDAFQTPVRFKQHRDGVNSHRKALTEVAGTEPTQNNQNSSPTRDGRVPEDIPHRRGRGRPRKKPAKTVTKKRDARKTMANAIKGSAVVEHSSQCSLDVRPKIICRESLFSLRKLKEAFYIRHNAPSMSRDKGIEKVFVCAGVRYKWRSEHAPTSLLLQFLYRRVAVLALPPPFDGSTDWHEWIRFFDICGDLNHWSDYEKLQWLRLRLVGRAGRTLRRLSSSATSSFHDVKLALTDAFQTPVRSHIDMSLRWYFLNIRDEESAAAFLRERGVFHQHRSCPSCHRDMELCGRGPTLCPQWRCRNSACRARRVTETWSCAVEAQLCAHSGCAGTAPAAGGSVQDKQRVELFIVSPVTSNSRQWHSTPRTVDTTSRSQQPKAEPGVWACCPPVPNPAGKLRRADREDRTVGPTRLKTVPAERVDNATVSPRVFVGASINGASLTMLVDTGAGCTLLSAIAFEKIYGTRDEQTECEEACAYVSANVLISPRSASVVPCVLEMLGGHLQVWLR</sequence>
<gene>
    <name evidence="3" type="ORF">M514_22564</name>
</gene>
<feature type="region of interest" description="Disordered" evidence="1">
    <location>
        <begin position="593"/>
        <end position="643"/>
    </location>
</feature>
<evidence type="ECO:0000256" key="1">
    <source>
        <dbReference type="SAM" id="MobiDB-lite"/>
    </source>
</evidence>
<dbReference type="InterPro" id="IPR058912">
    <property type="entry name" value="HTH_animal"/>
</dbReference>
<accession>A0A085N740</accession>
<dbReference type="Pfam" id="PF26215">
    <property type="entry name" value="HTH_animal"/>
    <property type="match status" value="1"/>
</dbReference>
<dbReference type="InterPro" id="IPR021109">
    <property type="entry name" value="Peptidase_aspartic_dom_sf"/>
</dbReference>
<feature type="compositionally biased region" description="Polar residues" evidence="1">
    <location>
        <begin position="927"/>
        <end position="945"/>
    </location>
</feature>
<evidence type="ECO:0000259" key="2">
    <source>
        <dbReference type="Pfam" id="PF26215"/>
    </source>
</evidence>
<organism evidence="3">
    <name type="scientific">Trichuris suis</name>
    <name type="common">pig whipworm</name>
    <dbReference type="NCBI Taxonomy" id="68888"/>
    <lineage>
        <taxon>Eukaryota</taxon>
        <taxon>Metazoa</taxon>
        <taxon>Ecdysozoa</taxon>
        <taxon>Nematoda</taxon>
        <taxon>Enoplea</taxon>
        <taxon>Dorylaimia</taxon>
        <taxon>Trichinellida</taxon>
        <taxon>Trichuridae</taxon>
        <taxon>Trichuris</taxon>
    </lineage>
</organism>
<name>A0A085N740_9BILA</name>
<dbReference type="AlphaFoldDB" id="A0A085N740"/>
<evidence type="ECO:0000313" key="3">
    <source>
        <dbReference type="EMBL" id="KFD65286.1"/>
    </source>
</evidence>
<dbReference type="PANTHER" id="PTHR21301:SF10">
    <property type="entry name" value="REVERSE TRANSCRIPTASE DOMAIN-CONTAINING PROTEIN"/>
    <property type="match status" value="1"/>
</dbReference>
<feature type="compositionally biased region" description="Polar residues" evidence="1">
    <location>
        <begin position="599"/>
        <end position="610"/>
    </location>
</feature>
<feature type="domain" description="Helix-turn-helix" evidence="2">
    <location>
        <begin position="369"/>
        <end position="427"/>
    </location>
</feature>
<feature type="region of interest" description="Disordered" evidence="1">
    <location>
        <begin position="927"/>
        <end position="950"/>
    </location>
</feature>
<dbReference type="PANTHER" id="PTHR21301">
    <property type="entry name" value="REVERSE TRANSCRIPTASE"/>
    <property type="match status" value="1"/>
</dbReference>
<proteinExistence type="predicted"/>
<protein>
    <recommendedName>
        <fullName evidence="2">Helix-turn-helix domain-containing protein</fullName>
    </recommendedName>
</protein>
<dbReference type="EMBL" id="KL367541">
    <property type="protein sequence ID" value="KFD65286.1"/>
    <property type="molecule type" value="Genomic_DNA"/>
</dbReference>
<reference evidence="3" key="1">
    <citation type="journal article" date="2014" name="Nat. Genet.">
        <title>Genome and transcriptome of the porcine whipworm Trichuris suis.</title>
        <authorList>
            <person name="Jex A.R."/>
            <person name="Nejsum P."/>
            <person name="Schwarz E.M."/>
            <person name="Hu L."/>
            <person name="Young N.D."/>
            <person name="Hall R.S."/>
            <person name="Korhonen P.K."/>
            <person name="Liao S."/>
            <person name="Thamsborg S."/>
            <person name="Xia J."/>
            <person name="Xu P."/>
            <person name="Wang S."/>
            <person name="Scheerlinck J.P."/>
            <person name="Hofmann A."/>
            <person name="Sternberg P.W."/>
            <person name="Wang J."/>
            <person name="Gasser R.B."/>
        </authorList>
    </citation>
    <scope>NUCLEOTIDE SEQUENCE [LARGE SCALE GENOMIC DNA]</scope>
    <source>
        <strain evidence="3">DCEP-RM93F</strain>
    </source>
</reference>
<feature type="compositionally biased region" description="Basic residues" evidence="1">
    <location>
        <begin position="622"/>
        <end position="642"/>
    </location>
</feature>
<dbReference type="Proteomes" id="UP000030758">
    <property type="component" value="Unassembled WGS sequence"/>
</dbReference>
<dbReference type="SUPFAM" id="SSF50630">
    <property type="entry name" value="Acid proteases"/>
    <property type="match status" value="1"/>
</dbReference>
<feature type="compositionally biased region" description="Basic and acidic residues" evidence="1">
    <location>
        <begin position="611"/>
        <end position="621"/>
    </location>
</feature>